<protein>
    <submittedName>
        <fullName evidence="3">Restriction endonuclease subunit S</fullName>
    </submittedName>
</protein>
<evidence type="ECO:0000256" key="1">
    <source>
        <dbReference type="ARBA" id="ARBA00022747"/>
    </source>
</evidence>
<keyword evidence="2" id="KW-0238">DNA-binding</keyword>
<name>A0ABZ1AP93_AROEV</name>
<keyword evidence="3" id="KW-0378">Hydrolase</keyword>
<dbReference type="InterPro" id="IPR044946">
    <property type="entry name" value="Restrct_endonuc_typeI_TRD_sf"/>
</dbReference>
<organism evidence="3 4">
    <name type="scientific">Aromatoleum evansii</name>
    <name type="common">Azoarcus evansii</name>
    <dbReference type="NCBI Taxonomy" id="59406"/>
    <lineage>
        <taxon>Bacteria</taxon>
        <taxon>Pseudomonadati</taxon>
        <taxon>Pseudomonadota</taxon>
        <taxon>Betaproteobacteria</taxon>
        <taxon>Rhodocyclales</taxon>
        <taxon>Rhodocyclaceae</taxon>
        <taxon>Aromatoleum</taxon>
    </lineage>
</organism>
<accession>A0ABZ1AP93</accession>
<dbReference type="EMBL" id="CP141259">
    <property type="protein sequence ID" value="WRL46331.1"/>
    <property type="molecule type" value="Genomic_DNA"/>
</dbReference>
<evidence type="ECO:0000256" key="2">
    <source>
        <dbReference type="ARBA" id="ARBA00023125"/>
    </source>
</evidence>
<dbReference type="GO" id="GO:0004519">
    <property type="term" value="F:endonuclease activity"/>
    <property type="evidence" value="ECO:0007669"/>
    <property type="project" value="UniProtKB-KW"/>
</dbReference>
<dbReference type="PANTHER" id="PTHR43140:SF1">
    <property type="entry name" value="TYPE I RESTRICTION ENZYME ECOKI SPECIFICITY SUBUNIT"/>
    <property type="match status" value="1"/>
</dbReference>
<evidence type="ECO:0000313" key="3">
    <source>
        <dbReference type="EMBL" id="WRL46331.1"/>
    </source>
</evidence>
<evidence type="ECO:0000313" key="4">
    <source>
        <dbReference type="Proteomes" id="UP001626593"/>
    </source>
</evidence>
<dbReference type="PANTHER" id="PTHR43140">
    <property type="entry name" value="TYPE-1 RESTRICTION ENZYME ECOKI SPECIFICITY PROTEIN"/>
    <property type="match status" value="1"/>
</dbReference>
<reference evidence="3 4" key="1">
    <citation type="submission" date="2023-12" db="EMBL/GenBank/DDBJ databases">
        <title>A. evansii MAY27, complete genome.</title>
        <authorList>
            <person name="Wang Y."/>
        </authorList>
    </citation>
    <scope>NUCLEOTIDE SEQUENCE [LARGE SCALE GENOMIC DNA]</scope>
    <source>
        <strain evidence="3 4">MAY27</strain>
    </source>
</reference>
<dbReference type="Gene3D" id="1.10.287.1120">
    <property type="entry name" value="Bipartite methylase S protein"/>
    <property type="match status" value="1"/>
</dbReference>
<keyword evidence="3" id="KW-0540">Nuclease</keyword>
<dbReference type="Gene3D" id="3.90.220.20">
    <property type="entry name" value="DNA methylase specificity domains"/>
    <property type="match status" value="2"/>
</dbReference>
<dbReference type="SUPFAM" id="SSF116734">
    <property type="entry name" value="DNA methylase specificity domain"/>
    <property type="match status" value="2"/>
</dbReference>
<sequence length="420" mass="47518">MQGYESYKPSGIPWVGDIPSHWGIKKNKFLFSERKAVVGKDAPKFKLLSLTLQGVILRDMENPKGKFPAEFDTYKQVSPDDLVFCLFDVEETPRTVGLAKHYGMITGAYTVTRCNENVSSAFLYYYYLSLDQGKRLRSLYTGLRNVITRDIFFSLATPFPPREEQDRIVAFLDQKVGEIDTAIAKKERLIELLKEEKSVLIKTAVFGMNSAECNHVSAIPWVEKLPRHWGAKRAKYLFRQSRLPVKPSHEVVTAYRDGEVTLRSNRRLDGYTFAVLEQGYQGVRPGQLVINSMDAFAGAIGVSDSEGKCSPEYVVCDAINDSEISPCFAALVLRQMALSGYIEVICSAVRQRALRIRFNDFAPLLLPVPPINQQHAIVKLVEEIQAHHEVLVQQLRREIESLKEFQRGVVARVVTGQIRV</sequence>
<proteinExistence type="predicted"/>
<dbReference type="Proteomes" id="UP001626593">
    <property type="component" value="Chromosome"/>
</dbReference>
<keyword evidence="3" id="KW-0255">Endonuclease</keyword>
<keyword evidence="4" id="KW-1185">Reference proteome</keyword>
<dbReference type="RefSeq" id="WP_407279173.1">
    <property type="nucleotide sequence ID" value="NZ_CP141259.1"/>
</dbReference>
<dbReference type="InterPro" id="IPR051212">
    <property type="entry name" value="Type-I_RE_S_subunit"/>
</dbReference>
<gene>
    <name evidence="3" type="ORF">U5817_24555</name>
</gene>
<keyword evidence="1" id="KW-0680">Restriction system</keyword>